<evidence type="ECO:0000313" key="1">
    <source>
        <dbReference type="EMBL" id="MBE7368034.1"/>
    </source>
</evidence>
<evidence type="ECO:0000313" key="2">
    <source>
        <dbReference type="Proteomes" id="UP000806285"/>
    </source>
</evidence>
<dbReference type="GO" id="GO:0016787">
    <property type="term" value="F:hydrolase activity"/>
    <property type="evidence" value="ECO:0007669"/>
    <property type="project" value="UniProtKB-KW"/>
</dbReference>
<reference evidence="1 2" key="1">
    <citation type="submission" date="2020-10" db="EMBL/GenBank/DDBJ databases">
        <title>Ramlibacter sp. HM2 16S ribosomal RNA gene Genome sequencing and assembly.</title>
        <authorList>
            <person name="Kang M."/>
        </authorList>
    </citation>
    <scope>NUCLEOTIDE SEQUENCE [LARGE SCALE GENOMIC DNA]</scope>
    <source>
        <strain evidence="1 2">HM2</strain>
    </source>
</reference>
<dbReference type="InterPro" id="IPR016516">
    <property type="entry name" value="UCP07580"/>
</dbReference>
<dbReference type="PANTHER" id="PTHR39456:SF1">
    <property type="entry name" value="METAL-DEPENDENT HYDROLASE"/>
    <property type="match status" value="1"/>
</dbReference>
<proteinExistence type="predicted"/>
<name>A0ABR9S3E5_9BURK</name>
<dbReference type="Proteomes" id="UP000806285">
    <property type="component" value="Unassembled WGS sequence"/>
</dbReference>
<dbReference type="PANTHER" id="PTHR39456">
    <property type="entry name" value="METAL-DEPENDENT HYDROLASE"/>
    <property type="match status" value="1"/>
</dbReference>
<dbReference type="Pfam" id="PF10118">
    <property type="entry name" value="Metal_hydrol"/>
    <property type="match status" value="1"/>
</dbReference>
<dbReference type="RefSeq" id="WP_193676652.1">
    <property type="nucleotide sequence ID" value="NZ_JADDIV010000003.1"/>
</dbReference>
<comment type="caution">
    <text evidence="1">The sequence shown here is derived from an EMBL/GenBank/DDBJ whole genome shotgun (WGS) entry which is preliminary data.</text>
</comment>
<protein>
    <submittedName>
        <fullName evidence="1">Metal-dependent hydrolase</fullName>
    </submittedName>
</protein>
<sequence>MTDLVVRRLLVDMEKPIPRHWCAGDAFRTALFDALSMSFPVGEQFFIDSVRNGFKALPADRQDEFRAEVQGFVGQEATHRRLHSLYNAHLEKLGLVNDWEPRARKRLQPLEGQHVLHWLGITAANEHFTAIFADFMLHNADLLGDRDPRLKTLWLWHSAEESEHKSTAFDLYQALGGNHEWRVKWMRRVTVFFLTDTLMQTVRNLRRDGTLWKWSTWKSAGSFLFGKRGLVRLTYQPWKEYFRHDFHPNQQDSAASVRWLQENSHQFTPVGQRDAVPA</sequence>
<dbReference type="PIRSF" id="PIRSF007580">
    <property type="entry name" value="UCP07580"/>
    <property type="match status" value="1"/>
</dbReference>
<keyword evidence="2" id="KW-1185">Reference proteome</keyword>
<gene>
    <name evidence="1" type="ORF">IM787_10680</name>
</gene>
<organism evidence="1 2">
    <name type="scientific">Ramlibacter pallidus</name>
    <dbReference type="NCBI Taxonomy" id="2780087"/>
    <lineage>
        <taxon>Bacteria</taxon>
        <taxon>Pseudomonadati</taxon>
        <taxon>Pseudomonadota</taxon>
        <taxon>Betaproteobacteria</taxon>
        <taxon>Burkholderiales</taxon>
        <taxon>Comamonadaceae</taxon>
        <taxon>Ramlibacter</taxon>
    </lineage>
</organism>
<keyword evidence="1" id="KW-0378">Hydrolase</keyword>
<accession>A0ABR9S3E5</accession>
<dbReference type="EMBL" id="JADDIV010000003">
    <property type="protein sequence ID" value="MBE7368034.1"/>
    <property type="molecule type" value="Genomic_DNA"/>
</dbReference>